<dbReference type="KEGG" id="mmas:MYMAC_002449"/>
<dbReference type="Proteomes" id="UP000217343">
    <property type="component" value="Chromosome"/>
</dbReference>
<dbReference type="RefSeq" id="WP_204817545.1">
    <property type="nucleotide sequence ID" value="NZ_CP022203.1"/>
</dbReference>
<name>A0A250JSI2_9BACT</name>
<accession>A0A250JSI2</accession>
<protein>
    <recommendedName>
        <fullName evidence="3">CdiI immunity protein domain-containing protein</fullName>
    </recommendedName>
</protein>
<keyword evidence="2" id="KW-1185">Reference proteome</keyword>
<gene>
    <name evidence="1" type="ORF">MYMAC_002449</name>
</gene>
<organism evidence="1 2">
    <name type="scientific">Corallococcus macrosporus DSM 14697</name>
    <dbReference type="NCBI Taxonomy" id="1189310"/>
    <lineage>
        <taxon>Bacteria</taxon>
        <taxon>Pseudomonadati</taxon>
        <taxon>Myxococcota</taxon>
        <taxon>Myxococcia</taxon>
        <taxon>Myxococcales</taxon>
        <taxon>Cystobacterineae</taxon>
        <taxon>Myxococcaceae</taxon>
        <taxon>Corallococcus</taxon>
    </lineage>
</organism>
<evidence type="ECO:0008006" key="3">
    <source>
        <dbReference type="Google" id="ProtNLM"/>
    </source>
</evidence>
<proteinExistence type="predicted"/>
<dbReference type="EMBL" id="CP022203">
    <property type="protein sequence ID" value="ATB46844.1"/>
    <property type="molecule type" value="Genomic_DNA"/>
</dbReference>
<sequence>MTRDETVIGECLRAAVEGPFFPDGELHTLLGLFREELAAVLEAWPTFHDVETQRDAVNGTLNNLLNYPHAEWASWPRYISAAPEEVAAVYERWWSANARAD</sequence>
<dbReference type="AlphaFoldDB" id="A0A250JSI2"/>
<reference evidence="1 2" key="1">
    <citation type="submission" date="2017-06" db="EMBL/GenBank/DDBJ databases">
        <title>Sequencing and comparative analysis of myxobacterial genomes.</title>
        <authorList>
            <person name="Rupp O."/>
            <person name="Goesmann A."/>
            <person name="Sogaard-Andersen L."/>
        </authorList>
    </citation>
    <scope>NUCLEOTIDE SEQUENCE [LARGE SCALE GENOMIC DNA]</scope>
    <source>
        <strain evidence="1 2">DSM 14697</strain>
    </source>
</reference>
<evidence type="ECO:0000313" key="1">
    <source>
        <dbReference type="EMBL" id="ATB46844.1"/>
    </source>
</evidence>
<evidence type="ECO:0000313" key="2">
    <source>
        <dbReference type="Proteomes" id="UP000217343"/>
    </source>
</evidence>